<reference evidence="1" key="1">
    <citation type="submission" date="2020-05" db="EMBL/GenBank/DDBJ databases">
        <title>Large-scale comparative analyses of tick genomes elucidate their genetic diversity and vector capacities.</title>
        <authorList>
            <person name="Jia N."/>
            <person name="Wang J."/>
            <person name="Shi W."/>
            <person name="Du L."/>
            <person name="Sun Y."/>
            <person name="Zhan W."/>
            <person name="Jiang J."/>
            <person name="Wang Q."/>
            <person name="Zhang B."/>
            <person name="Ji P."/>
            <person name="Sakyi L.B."/>
            <person name="Cui X."/>
            <person name="Yuan T."/>
            <person name="Jiang B."/>
            <person name="Yang W."/>
            <person name="Lam T.T.-Y."/>
            <person name="Chang Q."/>
            <person name="Ding S."/>
            <person name="Wang X."/>
            <person name="Zhu J."/>
            <person name="Ruan X."/>
            <person name="Zhao L."/>
            <person name="Wei J."/>
            <person name="Que T."/>
            <person name="Du C."/>
            <person name="Cheng J."/>
            <person name="Dai P."/>
            <person name="Han X."/>
            <person name="Huang E."/>
            <person name="Gao Y."/>
            <person name="Liu J."/>
            <person name="Shao H."/>
            <person name="Ye R."/>
            <person name="Li L."/>
            <person name="Wei W."/>
            <person name="Wang X."/>
            <person name="Wang C."/>
            <person name="Yang T."/>
            <person name="Huo Q."/>
            <person name="Li W."/>
            <person name="Guo W."/>
            <person name="Chen H."/>
            <person name="Zhou L."/>
            <person name="Ni X."/>
            <person name="Tian J."/>
            <person name="Zhou Y."/>
            <person name="Sheng Y."/>
            <person name="Liu T."/>
            <person name="Pan Y."/>
            <person name="Xia L."/>
            <person name="Li J."/>
            <person name="Zhao F."/>
            <person name="Cao W."/>
        </authorList>
    </citation>
    <scope>NUCLEOTIDE SEQUENCE</scope>
    <source>
        <strain evidence="1">Hyas-2018</strain>
    </source>
</reference>
<evidence type="ECO:0000313" key="2">
    <source>
        <dbReference type="Proteomes" id="UP000821845"/>
    </source>
</evidence>
<proteinExistence type="predicted"/>
<gene>
    <name evidence="1" type="ORF">HPB50_007403</name>
</gene>
<dbReference type="EMBL" id="CM023486">
    <property type="protein sequence ID" value="KAH6927709.1"/>
    <property type="molecule type" value="Genomic_DNA"/>
</dbReference>
<comment type="caution">
    <text evidence="1">The sequence shown here is derived from an EMBL/GenBank/DDBJ whole genome shotgun (WGS) entry which is preliminary data.</text>
</comment>
<organism evidence="1 2">
    <name type="scientific">Hyalomma asiaticum</name>
    <name type="common">Tick</name>
    <dbReference type="NCBI Taxonomy" id="266040"/>
    <lineage>
        <taxon>Eukaryota</taxon>
        <taxon>Metazoa</taxon>
        <taxon>Ecdysozoa</taxon>
        <taxon>Arthropoda</taxon>
        <taxon>Chelicerata</taxon>
        <taxon>Arachnida</taxon>
        <taxon>Acari</taxon>
        <taxon>Parasitiformes</taxon>
        <taxon>Ixodida</taxon>
        <taxon>Ixodoidea</taxon>
        <taxon>Ixodidae</taxon>
        <taxon>Hyalomminae</taxon>
        <taxon>Hyalomma</taxon>
    </lineage>
</organism>
<sequence length="527" mass="58252">MGDFRVFLFLAATTLTYVVVAEDDSAPVIKTSTGLVAGLRTSIGGKGVDLYLGIPYAQAPVGPLRFGRPVPAKPWHGTYAATEKPKPCPQNTHYHTDQISFYYTNYSEDCLYLNVRKPASSCQRDSCGNKQLPVVVLIHGTDFQWGDSGLFLHDGGNFAALTDTIFVSFNYRLNVFGFLSAGNEELPGNWGLWDQNLALTWVQRNIGYFGGDSKEVTIIGHGAGATSAGFHAISPHSVGLFKRLVLLSGSPMTIVTQFSSNSEGALFLYSVMKAVPRFDDLLILDYRSAVQKADTKDVIAVLRDILGDGLFVCPATFFADEASEQKIPVFRYVFDYRPSFSVWPTWFRASHGDDIAFDLGSLVFLGDERKFTPGIRAEDYDRFKQLKYTAQERRFMEAMVTSVSQFVKTGRPMIPGSKEAWPRYSSFDPAYINIIPGNITREHGPKQDICAMWKRILIKQDSATGNHLLQKKKTELGNSRRSTATDRPAPQATGSHVPTAGSASFSPHYFVLKTVTFLLLAEIASCS</sequence>
<name>A0ACB7S1X8_HYAAI</name>
<dbReference type="Proteomes" id="UP000821845">
    <property type="component" value="Chromosome 6"/>
</dbReference>
<accession>A0ACB7S1X8</accession>
<evidence type="ECO:0000313" key="1">
    <source>
        <dbReference type="EMBL" id="KAH6927709.1"/>
    </source>
</evidence>
<keyword evidence="2" id="KW-1185">Reference proteome</keyword>
<protein>
    <submittedName>
        <fullName evidence="1">Uncharacterized protein</fullName>
    </submittedName>
</protein>